<reference evidence="3" key="3">
    <citation type="submission" date="2022-06" db="UniProtKB">
        <authorList>
            <consortium name="EnsemblMetazoa"/>
        </authorList>
    </citation>
    <scope>IDENTIFICATION</scope>
</reference>
<accession>A0A834R7G8</accession>
<organism evidence="2">
    <name type="scientific">Sarcoptes scabiei</name>
    <name type="common">Itch mite</name>
    <name type="synonym">Acarus scabiei</name>
    <dbReference type="NCBI Taxonomy" id="52283"/>
    <lineage>
        <taxon>Eukaryota</taxon>
        <taxon>Metazoa</taxon>
        <taxon>Ecdysozoa</taxon>
        <taxon>Arthropoda</taxon>
        <taxon>Chelicerata</taxon>
        <taxon>Arachnida</taxon>
        <taxon>Acari</taxon>
        <taxon>Acariformes</taxon>
        <taxon>Sarcoptiformes</taxon>
        <taxon>Astigmata</taxon>
        <taxon>Psoroptidia</taxon>
        <taxon>Sarcoptoidea</taxon>
        <taxon>Sarcoptidae</taxon>
        <taxon>Sarcoptinae</taxon>
        <taxon>Sarcoptes</taxon>
    </lineage>
</organism>
<gene>
    <name evidence="2" type="ORF">SSS_8254</name>
</gene>
<evidence type="ECO:0000313" key="3">
    <source>
        <dbReference type="EnsemblMetazoa" id="KAF7491672.1"/>
    </source>
</evidence>
<dbReference type="Proteomes" id="UP000070412">
    <property type="component" value="Unassembled WGS sequence"/>
</dbReference>
<keyword evidence="4" id="KW-1185">Reference proteome</keyword>
<feature type="region of interest" description="Disordered" evidence="1">
    <location>
        <begin position="149"/>
        <end position="169"/>
    </location>
</feature>
<dbReference type="EMBL" id="WVUK01000058">
    <property type="protein sequence ID" value="KAF7491672.1"/>
    <property type="molecule type" value="Genomic_DNA"/>
</dbReference>
<evidence type="ECO:0000313" key="4">
    <source>
        <dbReference type="Proteomes" id="UP000070412"/>
    </source>
</evidence>
<reference evidence="4" key="1">
    <citation type="journal article" date="2020" name="PLoS Negl. Trop. Dis.">
        <title>High-quality nuclear genome for Sarcoptes scabiei-A critical resource for a neglected parasite.</title>
        <authorList>
            <person name="Korhonen P.K."/>
            <person name="Gasser R.B."/>
            <person name="Ma G."/>
            <person name="Wang T."/>
            <person name="Stroehlein A.J."/>
            <person name="Young N.D."/>
            <person name="Ang C.S."/>
            <person name="Fernando D.D."/>
            <person name="Lu H.C."/>
            <person name="Taylor S."/>
            <person name="Reynolds S.L."/>
            <person name="Mofiz E."/>
            <person name="Najaraj S.H."/>
            <person name="Gowda H."/>
            <person name="Madugundu A."/>
            <person name="Renuse S."/>
            <person name="Holt D."/>
            <person name="Pandey A."/>
            <person name="Papenfuss A.T."/>
            <person name="Fischer K."/>
        </authorList>
    </citation>
    <scope>NUCLEOTIDE SEQUENCE [LARGE SCALE GENOMIC DNA]</scope>
</reference>
<dbReference type="EnsemblMetazoa" id="SSS_8254s_mrna">
    <property type="protein sequence ID" value="KAF7491672.1"/>
    <property type="gene ID" value="SSS_8254"/>
</dbReference>
<protein>
    <submittedName>
        <fullName evidence="2 3">Uncharacterized protein</fullName>
    </submittedName>
</protein>
<proteinExistence type="predicted"/>
<dbReference type="AlphaFoldDB" id="A0A834R7G8"/>
<reference evidence="2" key="2">
    <citation type="submission" date="2020-01" db="EMBL/GenBank/DDBJ databases">
        <authorList>
            <person name="Korhonen P.K.K."/>
            <person name="Guangxu M.G."/>
            <person name="Wang T.W."/>
            <person name="Stroehlein A.J.S."/>
            <person name="Young N.D."/>
            <person name="Ang C.-S.A."/>
            <person name="Fernando D.W.F."/>
            <person name="Lu H.L."/>
            <person name="Taylor S.T."/>
            <person name="Ehtesham M.E.M."/>
            <person name="Najaraj S.H.N."/>
            <person name="Harsha G.H.G."/>
            <person name="Madugundu A.M."/>
            <person name="Renuse S.R."/>
            <person name="Holt D.H."/>
            <person name="Pandey A.P."/>
            <person name="Papenfuss A.P."/>
            <person name="Gasser R.B.G."/>
            <person name="Fischer K.F."/>
        </authorList>
    </citation>
    <scope>NUCLEOTIDE SEQUENCE</scope>
    <source>
        <strain evidence="2">SSS_KF_BRIS2020</strain>
    </source>
</reference>
<evidence type="ECO:0000313" key="2">
    <source>
        <dbReference type="EMBL" id="KAF7491672.1"/>
    </source>
</evidence>
<evidence type="ECO:0000256" key="1">
    <source>
        <dbReference type="SAM" id="MobiDB-lite"/>
    </source>
</evidence>
<sequence length="207" mass="24299">MALKTLDYLFELQKQFEGKSDKLIAYYRSKLNEEFYQYKSELAIEPIQLENEGKQTKSITELQNFPGLCPKCWTPLTSLRLVPKKFLRNKKLKKGKNYHHNIVNVNCLKCTTRFKFKGLTKRTSNQIRSKKNNKNVLVNQWKNSKFIQNSQQQSKASINEKRNQQTPPKFSSMIEAKASLNKLLNSSKKKRNLDQKTRLSDFLEGFL</sequence>
<name>A0A834R7G8_SARSC</name>